<evidence type="ECO:0000313" key="1">
    <source>
        <dbReference type="EMBL" id="MBC3832419.1"/>
    </source>
</evidence>
<dbReference type="RefSeq" id="WP_186891465.1">
    <property type="nucleotide sequence ID" value="NZ_JACOFU010000005.1"/>
</dbReference>
<reference evidence="1 2" key="1">
    <citation type="submission" date="2020-08" db="EMBL/GenBank/DDBJ databases">
        <title>Novel species isolated from subtropical streams in China.</title>
        <authorList>
            <person name="Lu H."/>
        </authorList>
    </citation>
    <scope>NUCLEOTIDE SEQUENCE [LARGE SCALE GENOMIC DNA]</scope>
    <source>
        <strain evidence="1 2">KCTC 52442</strain>
    </source>
</reference>
<dbReference type="EMBL" id="JACOFU010000005">
    <property type="protein sequence ID" value="MBC3832419.1"/>
    <property type="molecule type" value="Genomic_DNA"/>
</dbReference>
<sequence>MRNITENEAKNFGNYLRQEFAKVGLSSQSRIEIVTGVDQTQISKIFNGNFRRVSSNLKILCKYANCDYSKLSEFGVHEMEEPPDRDRVLKAFDTVWDGTKEHADVIAHLILVTGRFTKRLHSGEKSIKRGE</sequence>
<proteinExistence type="predicted"/>
<name>A0ABR6XTU4_9BURK</name>
<dbReference type="SUPFAM" id="SSF47413">
    <property type="entry name" value="lambda repressor-like DNA-binding domains"/>
    <property type="match status" value="1"/>
</dbReference>
<keyword evidence="2" id="KW-1185">Reference proteome</keyword>
<dbReference type="InterPro" id="IPR010982">
    <property type="entry name" value="Lambda_DNA-bd_dom_sf"/>
</dbReference>
<dbReference type="CDD" id="cd00093">
    <property type="entry name" value="HTH_XRE"/>
    <property type="match status" value="1"/>
</dbReference>
<dbReference type="Proteomes" id="UP000643610">
    <property type="component" value="Unassembled WGS sequence"/>
</dbReference>
<comment type="caution">
    <text evidence="1">The sequence shown here is derived from an EMBL/GenBank/DDBJ whole genome shotgun (WGS) entry which is preliminary data.</text>
</comment>
<evidence type="ECO:0000313" key="2">
    <source>
        <dbReference type="Proteomes" id="UP000643610"/>
    </source>
</evidence>
<dbReference type="InterPro" id="IPR001387">
    <property type="entry name" value="Cro/C1-type_HTH"/>
</dbReference>
<accession>A0ABR6XTU4</accession>
<organism evidence="1 2">
    <name type="scientific">Undibacterium amnicola</name>
    <dbReference type="NCBI Taxonomy" id="1834038"/>
    <lineage>
        <taxon>Bacteria</taxon>
        <taxon>Pseudomonadati</taxon>
        <taxon>Pseudomonadota</taxon>
        <taxon>Betaproteobacteria</taxon>
        <taxon>Burkholderiales</taxon>
        <taxon>Oxalobacteraceae</taxon>
        <taxon>Undibacterium</taxon>
    </lineage>
</organism>
<gene>
    <name evidence="1" type="ORF">H8K33_13010</name>
</gene>
<protein>
    <submittedName>
        <fullName evidence="1">Helix-turn-helix transcriptional regulator</fullName>
    </submittedName>
</protein>